<reference evidence="1" key="1">
    <citation type="submission" date="2021-11" db="EMBL/GenBank/DDBJ databases">
        <title>Fusarium solani-melongenae Genome sequencing and assembly.</title>
        <authorList>
            <person name="Xie S."/>
            <person name="Huang L."/>
            <person name="Zhang X."/>
        </authorList>
    </citation>
    <scope>NUCLEOTIDE SEQUENCE</scope>
    <source>
        <strain evidence="1">CRI 24-3</strain>
    </source>
</reference>
<sequence>MMAPERFLRKYMGPATGQPRLTQDEWGSVSTMVEEILESHEATKDHCVTISLFRLGYSEKMEENPITIYISLSYESDETRWEEVIVKIENELHGRDLDFVKVHLEHNLGWGLGWSEFGMTRPCFLDKNEADFEYRLGTSI</sequence>
<proteinExistence type="predicted"/>
<dbReference type="EMBL" id="CP090030">
    <property type="protein sequence ID" value="UPK90124.1"/>
    <property type="molecule type" value="Genomic_DNA"/>
</dbReference>
<evidence type="ECO:0000313" key="1">
    <source>
        <dbReference type="EMBL" id="UPK90124.1"/>
    </source>
</evidence>
<organism evidence="1 2">
    <name type="scientific">Fusarium solani subsp. cucurbitae</name>
    <name type="common">Neocosmosporum cucurbitae</name>
    <dbReference type="NCBI Taxonomy" id="2747967"/>
    <lineage>
        <taxon>Eukaryota</taxon>
        <taxon>Fungi</taxon>
        <taxon>Dikarya</taxon>
        <taxon>Ascomycota</taxon>
        <taxon>Pezizomycotina</taxon>
        <taxon>Sordariomycetes</taxon>
        <taxon>Hypocreomycetidae</taxon>
        <taxon>Hypocreales</taxon>
        <taxon>Nectriaceae</taxon>
        <taxon>Fusarium</taxon>
        <taxon>Fusarium solani species complex</taxon>
    </lineage>
</organism>
<keyword evidence="2" id="KW-1185">Reference proteome</keyword>
<dbReference type="Proteomes" id="UP000830768">
    <property type="component" value="Chromosome 1"/>
</dbReference>
<protein>
    <submittedName>
        <fullName evidence="1">Uncharacterized protein</fullName>
    </submittedName>
</protein>
<evidence type="ECO:0000313" key="2">
    <source>
        <dbReference type="Proteomes" id="UP000830768"/>
    </source>
</evidence>
<gene>
    <name evidence="1" type="ORF">LCI18_001059</name>
</gene>
<name>A0ACD3YMD0_FUSSC</name>
<accession>A0ACD3YMD0</accession>